<dbReference type="CDD" id="cd00609">
    <property type="entry name" value="AAT_like"/>
    <property type="match status" value="1"/>
</dbReference>
<evidence type="ECO:0000256" key="3">
    <source>
        <dbReference type="ARBA" id="ARBA00022679"/>
    </source>
</evidence>
<comment type="cofactor">
    <cofactor evidence="1">
        <name>pyridoxal 5'-phosphate</name>
        <dbReference type="ChEBI" id="CHEBI:597326"/>
    </cofactor>
</comment>
<comment type="caution">
    <text evidence="5">The sequence shown here is derived from an EMBL/GenBank/DDBJ whole genome shotgun (WGS) entry which is preliminary data.</text>
</comment>
<sequence>MNPDLNRLQPYPFEKLTALKAQVSAPEGLTHIPLSIGEPRHPAPQFVLDCLTSNINRISNYPTTKGMPELREAIANWCQRRFKLNTGTLTAEDHVLPVNGTREAIFAFTQALIERKPDALIATPNPFYQIYEGAAYLAGAEPYFMPCLAENGFIPDFDAVPEEVWQNTQLLFLCSPGNPTGAVIGSDILKKLIALSDQYDFVIASDECYSEIYFDEQNPPAGLLQACAELGRDDYKNCVVFHSLSKRSNLPGLRSGFIAGEAELMQKFLLYRTYHGCSMPIQHQLASIEAWNDEEHTIANRAVYTEKFARVTEILSPVLNFSQPEASFYLWPETPVQEEVFAQKLFAEQNVTVLPGSYLSRTINGENPGRNRVRMALVATLDECIEAAERIRRFTESL</sequence>
<dbReference type="InterPro" id="IPR004839">
    <property type="entry name" value="Aminotransferase_I/II_large"/>
</dbReference>
<evidence type="ECO:0000259" key="4">
    <source>
        <dbReference type="Pfam" id="PF00155"/>
    </source>
</evidence>
<dbReference type="EMBL" id="JACJFM010000001">
    <property type="protein sequence ID" value="MBB1485048.1"/>
    <property type="molecule type" value="Genomic_DNA"/>
</dbReference>
<reference evidence="5 6" key="1">
    <citation type="submission" date="2020-08" db="EMBL/GenBank/DDBJ databases">
        <title>Oceanospirillum sp. nov. isolated from marine sediment.</title>
        <authorList>
            <person name="Ji X."/>
        </authorList>
    </citation>
    <scope>NUCLEOTIDE SEQUENCE [LARGE SCALE GENOMIC DNA]</scope>
    <source>
        <strain evidence="5 6">D5</strain>
    </source>
</reference>
<keyword evidence="3 5" id="KW-0808">Transferase</keyword>
<dbReference type="InterPro" id="IPR019878">
    <property type="entry name" value="DapC_beta/gammaproteobac"/>
</dbReference>
<organism evidence="5 6">
    <name type="scientific">Oceanospirillum sediminis</name>
    <dbReference type="NCBI Taxonomy" id="2760088"/>
    <lineage>
        <taxon>Bacteria</taxon>
        <taxon>Pseudomonadati</taxon>
        <taxon>Pseudomonadota</taxon>
        <taxon>Gammaproteobacteria</taxon>
        <taxon>Oceanospirillales</taxon>
        <taxon>Oceanospirillaceae</taxon>
        <taxon>Oceanospirillum</taxon>
    </lineage>
</organism>
<dbReference type="GO" id="GO:0030170">
    <property type="term" value="F:pyridoxal phosphate binding"/>
    <property type="evidence" value="ECO:0007669"/>
    <property type="project" value="InterPro"/>
</dbReference>
<dbReference type="Proteomes" id="UP000565262">
    <property type="component" value="Unassembled WGS sequence"/>
</dbReference>
<accession>A0A839IJE6</accession>
<dbReference type="InterPro" id="IPR015422">
    <property type="entry name" value="PyrdxlP-dep_Trfase_small"/>
</dbReference>
<evidence type="ECO:0000256" key="2">
    <source>
        <dbReference type="ARBA" id="ARBA00022576"/>
    </source>
</evidence>
<dbReference type="GO" id="GO:0009089">
    <property type="term" value="P:lysine biosynthetic process via diaminopimelate"/>
    <property type="evidence" value="ECO:0007669"/>
    <property type="project" value="InterPro"/>
</dbReference>
<dbReference type="Pfam" id="PF00155">
    <property type="entry name" value="Aminotran_1_2"/>
    <property type="match status" value="1"/>
</dbReference>
<dbReference type="InterPro" id="IPR050881">
    <property type="entry name" value="LL-DAP_aminotransferase"/>
</dbReference>
<dbReference type="NCBIfam" id="TIGR03538">
    <property type="entry name" value="DapC_gpp"/>
    <property type="match status" value="1"/>
</dbReference>
<dbReference type="PANTHER" id="PTHR42832:SF3">
    <property type="entry name" value="L-GLUTAMINE--4-(METHYLSULFANYL)-2-OXOBUTANOATE AMINOTRANSFERASE"/>
    <property type="match status" value="1"/>
</dbReference>
<evidence type="ECO:0000313" key="6">
    <source>
        <dbReference type="Proteomes" id="UP000565262"/>
    </source>
</evidence>
<gene>
    <name evidence="5" type="primary">dapC</name>
    <name evidence="5" type="ORF">H4O21_00255</name>
</gene>
<evidence type="ECO:0000313" key="5">
    <source>
        <dbReference type="EMBL" id="MBB1485048.1"/>
    </source>
</evidence>
<dbReference type="GO" id="GO:0009016">
    <property type="term" value="F:succinyldiaminopimelate transaminase activity"/>
    <property type="evidence" value="ECO:0007669"/>
    <property type="project" value="UniProtKB-EC"/>
</dbReference>
<keyword evidence="2 5" id="KW-0032">Aminotransferase</keyword>
<dbReference type="EC" id="2.6.1.17" evidence="5"/>
<dbReference type="PANTHER" id="PTHR42832">
    <property type="entry name" value="AMINO ACID AMINOTRANSFERASE"/>
    <property type="match status" value="1"/>
</dbReference>
<protein>
    <submittedName>
        <fullName evidence="5">Succinyldiaminopimelate transaminase</fullName>
        <ecNumber evidence="5">2.6.1.17</ecNumber>
    </submittedName>
</protein>
<evidence type="ECO:0000256" key="1">
    <source>
        <dbReference type="ARBA" id="ARBA00001933"/>
    </source>
</evidence>
<proteinExistence type="predicted"/>
<dbReference type="Gene3D" id="3.90.1150.10">
    <property type="entry name" value="Aspartate Aminotransferase, domain 1"/>
    <property type="match status" value="1"/>
</dbReference>
<feature type="domain" description="Aminotransferase class I/classII large" evidence="4">
    <location>
        <begin position="32"/>
        <end position="391"/>
    </location>
</feature>
<name>A0A839IJE6_9GAMM</name>
<dbReference type="SUPFAM" id="SSF53383">
    <property type="entry name" value="PLP-dependent transferases"/>
    <property type="match status" value="1"/>
</dbReference>
<dbReference type="InterPro" id="IPR015421">
    <property type="entry name" value="PyrdxlP-dep_Trfase_major"/>
</dbReference>
<dbReference type="RefSeq" id="WP_182806810.1">
    <property type="nucleotide sequence ID" value="NZ_JACJFM010000001.1"/>
</dbReference>
<dbReference type="InterPro" id="IPR015424">
    <property type="entry name" value="PyrdxlP-dep_Trfase"/>
</dbReference>
<dbReference type="AlphaFoldDB" id="A0A839IJE6"/>
<keyword evidence="6" id="KW-1185">Reference proteome</keyword>
<dbReference type="Gene3D" id="3.40.640.10">
    <property type="entry name" value="Type I PLP-dependent aspartate aminotransferase-like (Major domain)"/>
    <property type="match status" value="1"/>
</dbReference>